<evidence type="ECO:0000313" key="1">
    <source>
        <dbReference type="EnsemblPlants" id="AET7Gv20698800.5"/>
    </source>
</evidence>
<reference evidence="1" key="5">
    <citation type="journal article" date="2021" name="G3 (Bethesda)">
        <title>Aegilops tauschii genome assembly Aet v5.0 features greater sequence contiguity and improved annotation.</title>
        <authorList>
            <person name="Wang L."/>
            <person name="Zhu T."/>
            <person name="Rodriguez J.C."/>
            <person name="Deal K.R."/>
            <person name="Dubcovsky J."/>
            <person name="McGuire P.E."/>
            <person name="Lux T."/>
            <person name="Spannagl M."/>
            <person name="Mayer K.F.X."/>
            <person name="Baldrich P."/>
            <person name="Meyers B.C."/>
            <person name="Huo N."/>
            <person name="Gu Y.Q."/>
            <person name="Zhou H."/>
            <person name="Devos K.M."/>
            <person name="Bennetzen J.L."/>
            <person name="Unver T."/>
            <person name="Budak H."/>
            <person name="Gulick P.J."/>
            <person name="Galiba G."/>
            <person name="Kalapos B."/>
            <person name="Nelson D.R."/>
            <person name="Li P."/>
            <person name="You F.M."/>
            <person name="Luo M.C."/>
            <person name="Dvorak J."/>
        </authorList>
    </citation>
    <scope>NUCLEOTIDE SEQUENCE [LARGE SCALE GENOMIC DNA]</scope>
    <source>
        <strain evidence="1">cv. AL8/78</strain>
    </source>
</reference>
<dbReference type="EnsemblPlants" id="AET7Gv20698800.5">
    <property type="protein sequence ID" value="AET7Gv20698800.5"/>
    <property type="gene ID" value="AET7Gv20698800"/>
</dbReference>
<reference evidence="2" key="2">
    <citation type="journal article" date="2017" name="Nat. Plants">
        <title>The Aegilops tauschii genome reveals multiple impacts of transposons.</title>
        <authorList>
            <person name="Zhao G."/>
            <person name="Zou C."/>
            <person name="Li K."/>
            <person name="Wang K."/>
            <person name="Li T."/>
            <person name="Gao L."/>
            <person name="Zhang X."/>
            <person name="Wang H."/>
            <person name="Yang Z."/>
            <person name="Liu X."/>
            <person name="Jiang W."/>
            <person name="Mao L."/>
            <person name="Kong X."/>
            <person name="Jiao Y."/>
            <person name="Jia J."/>
        </authorList>
    </citation>
    <scope>NUCLEOTIDE SEQUENCE [LARGE SCALE GENOMIC DNA]</scope>
    <source>
        <strain evidence="2">cv. AL8/78</strain>
    </source>
</reference>
<name>A0A453RUK3_AEGTS</name>
<dbReference type="Gramene" id="AET7Gv20698800.5">
    <property type="protein sequence ID" value="AET7Gv20698800.5"/>
    <property type="gene ID" value="AET7Gv20698800"/>
</dbReference>
<evidence type="ECO:0000313" key="2">
    <source>
        <dbReference type="Proteomes" id="UP000015105"/>
    </source>
</evidence>
<keyword evidence="2" id="KW-1185">Reference proteome</keyword>
<sequence length="45" mass="5036">KLPRCYGNMLVGWIHKPISDIHKQHSFAGGLIYATGSRPNSIRNT</sequence>
<reference evidence="1" key="4">
    <citation type="submission" date="2019-03" db="UniProtKB">
        <authorList>
            <consortium name="EnsemblPlants"/>
        </authorList>
    </citation>
    <scope>IDENTIFICATION</scope>
</reference>
<dbReference type="Proteomes" id="UP000015105">
    <property type="component" value="Chromosome 7D"/>
</dbReference>
<organism evidence="1 2">
    <name type="scientific">Aegilops tauschii subsp. strangulata</name>
    <name type="common">Goatgrass</name>
    <dbReference type="NCBI Taxonomy" id="200361"/>
    <lineage>
        <taxon>Eukaryota</taxon>
        <taxon>Viridiplantae</taxon>
        <taxon>Streptophyta</taxon>
        <taxon>Embryophyta</taxon>
        <taxon>Tracheophyta</taxon>
        <taxon>Spermatophyta</taxon>
        <taxon>Magnoliopsida</taxon>
        <taxon>Liliopsida</taxon>
        <taxon>Poales</taxon>
        <taxon>Poaceae</taxon>
        <taxon>BOP clade</taxon>
        <taxon>Pooideae</taxon>
        <taxon>Triticodae</taxon>
        <taxon>Triticeae</taxon>
        <taxon>Triticinae</taxon>
        <taxon>Aegilops</taxon>
    </lineage>
</organism>
<reference evidence="2" key="1">
    <citation type="journal article" date="2014" name="Science">
        <title>Ancient hybridizations among the ancestral genomes of bread wheat.</title>
        <authorList>
            <consortium name="International Wheat Genome Sequencing Consortium,"/>
            <person name="Marcussen T."/>
            <person name="Sandve S.R."/>
            <person name="Heier L."/>
            <person name="Spannagl M."/>
            <person name="Pfeifer M."/>
            <person name="Jakobsen K.S."/>
            <person name="Wulff B.B."/>
            <person name="Steuernagel B."/>
            <person name="Mayer K.F."/>
            <person name="Olsen O.A."/>
        </authorList>
    </citation>
    <scope>NUCLEOTIDE SEQUENCE [LARGE SCALE GENOMIC DNA]</scope>
    <source>
        <strain evidence="2">cv. AL8/78</strain>
    </source>
</reference>
<dbReference type="AlphaFoldDB" id="A0A453RUK3"/>
<accession>A0A453RUK3</accession>
<protein>
    <submittedName>
        <fullName evidence="1">Uncharacterized protein</fullName>
    </submittedName>
</protein>
<reference evidence="1" key="3">
    <citation type="journal article" date="2017" name="Nature">
        <title>Genome sequence of the progenitor of the wheat D genome Aegilops tauschii.</title>
        <authorList>
            <person name="Luo M.C."/>
            <person name="Gu Y.Q."/>
            <person name="Puiu D."/>
            <person name="Wang H."/>
            <person name="Twardziok S.O."/>
            <person name="Deal K.R."/>
            <person name="Huo N."/>
            <person name="Zhu T."/>
            <person name="Wang L."/>
            <person name="Wang Y."/>
            <person name="McGuire P.E."/>
            <person name="Liu S."/>
            <person name="Long H."/>
            <person name="Ramasamy R.K."/>
            <person name="Rodriguez J.C."/>
            <person name="Van S.L."/>
            <person name="Yuan L."/>
            <person name="Wang Z."/>
            <person name="Xia Z."/>
            <person name="Xiao L."/>
            <person name="Anderson O.D."/>
            <person name="Ouyang S."/>
            <person name="Liang Y."/>
            <person name="Zimin A.V."/>
            <person name="Pertea G."/>
            <person name="Qi P."/>
            <person name="Bennetzen J.L."/>
            <person name="Dai X."/>
            <person name="Dawson M.W."/>
            <person name="Muller H.G."/>
            <person name="Kugler K."/>
            <person name="Rivarola-Duarte L."/>
            <person name="Spannagl M."/>
            <person name="Mayer K.F.X."/>
            <person name="Lu F.H."/>
            <person name="Bevan M.W."/>
            <person name="Leroy P."/>
            <person name="Li P."/>
            <person name="You F.M."/>
            <person name="Sun Q."/>
            <person name="Liu Z."/>
            <person name="Lyons E."/>
            <person name="Wicker T."/>
            <person name="Salzberg S.L."/>
            <person name="Devos K.M."/>
            <person name="Dvorak J."/>
        </authorList>
    </citation>
    <scope>NUCLEOTIDE SEQUENCE [LARGE SCALE GENOMIC DNA]</scope>
    <source>
        <strain evidence="1">cv. AL8/78</strain>
    </source>
</reference>
<proteinExistence type="predicted"/>